<comment type="caution">
    <text evidence="3">The sequence shown here is derived from an EMBL/GenBank/DDBJ whole genome shotgun (WGS) entry which is preliminary data.</text>
</comment>
<evidence type="ECO:0000259" key="2">
    <source>
        <dbReference type="Pfam" id="PF07331"/>
    </source>
</evidence>
<feature type="transmembrane region" description="Helical" evidence="1">
    <location>
        <begin position="133"/>
        <end position="154"/>
    </location>
</feature>
<feature type="transmembrane region" description="Helical" evidence="1">
    <location>
        <begin position="9"/>
        <end position="26"/>
    </location>
</feature>
<proteinExistence type="predicted"/>
<dbReference type="Proteomes" id="UP000448292">
    <property type="component" value="Unassembled WGS sequence"/>
</dbReference>
<protein>
    <recommendedName>
        <fullName evidence="2">DUF1468 domain-containing protein</fullName>
    </recommendedName>
</protein>
<organism evidence="3 4">
    <name type="scientific">Oceanidesulfovibrio indonesiensis</name>
    <dbReference type="NCBI Taxonomy" id="54767"/>
    <lineage>
        <taxon>Bacteria</taxon>
        <taxon>Pseudomonadati</taxon>
        <taxon>Thermodesulfobacteriota</taxon>
        <taxon>Desulfovibrionia</taxon>
        <taxon>Desulfovibrionales</taxon>
        <taxon>Desulfovibrionaceae</taxon>
        <taxon>Oceanidesulfovibrio</taxon>
    </lineage>
</organism>
<evidence type="ECO:0000313" key="3">
    <source>
        <dbReference type="EMBL" id="TVM04743.1"/>
    </source>
</evidence>
<accession>A0A7M3M9C3</accession>
<gene>
    <name evidence="3" type="ORF">DPQ33_19940</name>
</gene>
<evidence type="ECO:0000313" key="4">
    <source>
        <dbReference type="Proteomes" id="UP000448292"/>
    </source>
</evidence>
<keyword evidence="1" id="KW-1133">Transmembrane helix</keyword>
<name>A0A7M3M9C3_9BACT</name>
<evidence type="ECO:0000256" key="1">
    <source>
        <dbReference type="SAM" id="Phobius"/>
    </source>
</evidence>
<feature type="domain" description="DUF1468" evidence="2">
    <location>
        <begin position="21"/>
        <end position="159"/>
    </location>
</feature>
<dbReference type="InterPro" id="IPR009936">
    <property type="entry name" value="DUF1468"/>
</dbReference>
<dbReference type="Pfam" id="PF07331">
    <property type="entry name" value="TctB"/>
    <property type="match status" value="1"/>
</dbReference>
<keyword evidence="1" id="KW-0812">Transmembrane</keyword>
<dbReference type="AlphaFoldDB" id="A0A7M3M9C3"/>
<keyword evidence="1" id="KW-0472">Membrane</keyword>
<sequence length="159" mass="17086">MTGITRENLVYGFTALGSLVLIIWVIPAYSPAYPGYGVPSTLVPRVAAGIICALSALALVRNAIAYYAAKTAEAEETQSPVIAPHASAHLWPLVRFIVPFIQPLPGMQWIGFFPAEIAFLLVIQLLCVQRKPVALVLVAVIPEVVMCAAMRYALGVPMP</sequence>
<reference evidence="3 4" key="1">
    <citation type="submission" date="2018-06" db="EMBL/GenBank/DDBJ databases">
        <title>Complete genome of Desulfovibrio indonesiensis P37SLT.</title>
        <authorList>
            <person name="Crispim J.S."/>
            <person name="Vidigal P.M.P."/>
            <person name="Silva L.C.F."/>
            <person name="Laguardia C.N."/>
            <person name="Araujo L.C."/>
            <person name="Dias R.S."/>
            <person name="Sousa M.P."/>
            <person name="Paula S.O."/>
            <person name="Silva C."/>
        </authorList>
    </citation>
    <scope>NUCLEOTIDE SEQUENCE [LARGE SCALE GENOMIC DNA]</scope>
    <source>
        <strain evidence="3 4">P37SLT</strain>
    </source>
</reference>
<keyword evidence="4" id="KW-1185">Reference proteome</keyword>
<feature type="transmembrane region" description="Helical" evidence="1">
    <location>
        <begin position="46"/>
        <end position="69"/>
    </location>
</feature>
<dbReference type="EMBL" id="QMIE01000295">
    <property type="protein sequence ID" value="TVM04743.1"/>
    <property type="molecule type" value="Genomic_DNA"/>
</dbReference>